<evidence type="ECO:0000313" key="7">
    <source>
        <dbReference type="EMBL" id="KAL2843691.1"/>
    </source>
</evidence>
<dbReference type="CDD" id="cd14654">
    <property type="entry name" value="ZIP_Gal4"/>
    <property type="match status" value="1"/>
</dbReference>
<dbReference type="CDD" id="cd12148">
    <property type="entry name" value="fungal_TF_MHR"/>
    <property type="match status" value="1"/>
</dbReference>
<evidence type="ECO:0000256" key="3">
    <source>
        <dbReference type="ARBA" id="ARBA00023163"/>
    </source>
</evidence>
<dbReference type="EMBL" id="JBFXLU010000087">
    <property type="protein sequence ID" value="KAL2843691.1"/>
    <property type="molecule type" value="Genomic_DNA"/>
</dbReference>
<dbReference type="InterPro" id="IPR005600">
    <property type="entry name" value="Gal4_dimer_dom"/>
</dbReference>
<keyword evidence="5" id="KW-0812">Transmembrane</keyword>
<dbReference type="Gene3D" id="4.10.240.10">
    <property type="entry name" value="Zn(2)-C6 fungal-type DNA-binding domain"/>
    <property type="match status" value="1"/>
</dbReference>
<dbReference type="Proteomes" id="UP001610446">
    <property type="component" value="Unassembled WGS sequence"/>
</dbReference>
<dbReference type="Pfam" id="PF04082">
    <property type="entry name" value="Fungal_trans"/>
    <property type="match status" value="1"/>
</dbReference>
<sequence length="542" mass="61784">MSSRNPHIASCSKGHPECAECRRNRRKCSYTPKSTRTPLTRAHLTSVENRLINFETALQRLFPSGHIEQIVQNLVNNQSISENATNWQAIDSLMPEKPTNFPTGTPLVVPTGYTENPAKGYVVWDMSQISTANEDAYIQAYFLNYHPAHPFVHEASFHQEYRGHDTHDLGWRVLVNAVIALGSWTIGESHSQTSLQYYSRAEQLLQRISLMEQGSLSLIQALMLLHEYAQKQDSPQLGLRYLATGTRMALNLGFHKEESNTVVSIFQREVRRRVWWSIYVFDSCAAKSFGLPLLSPEKTFITAKRPLNIDDEMLGPLTTSVPCELDHATLYSGLTQQATFHSVANHVYRRVIANPNLSVSEAQNLEKMIDAWTDSCPPYLKASDAMEVPDWLQFSKDRLRICDKNLRILLWRPFLLKWTQREIRGDFSFNAESNLDKELAFRCLYAAKTSLGLIIETLGRNQHTKIAGSFLLYCLFHVILVFVVFLKSGASLPDYACFLDSVRTTRTTISQSWLRNDAQAMYFLNIIDRLCESLDKSSEQTN</sequence>
<feature type="transmembrane region" description="Helical" evidence="5">
    <location>
        <begin position="466"/>
        <end position="486"/>
    </location>
</feature>
<dbReference type="Pfam" id="PF03902">
    <property type="entry name" value="Gal4_dimer"/>
    <property type="match status" value="1"/>
</dbReference>
<dbReference type="InterPro" id="IPR036864">
    <property type="entry name" value="Zn2-C6_fun-type_DNA-bd_sf"/>
</dbReference>
<dbReference type="PANTHER" id="PTHR47424">
    <property type="entry name" value="REGULATORY PROTEIN GAL4"/>
    <property type="match status" value="1"/>
</dbReference>
<protein>
    <submittedName>
        <fullName evidence="7">Fungal-specific transcription factor domain-containing protein</fullName>
    </submittedName>
</protein>
<evidence type="ECO:0000313" key="8">
    <source>
        <dbReference type="Proteomes" id="UP001610446"/>
    </source>
</evidence>
<feature type="domain" description="Xylanolytic transcriptional activator regulatory" evidence="6">
    <location>
        <begin position="238"/>
        <end position="312"/>
    </location>
</feature>
<comment type="caution">
    <text evidence="7">The sequence shown here is derived from an EMBL/GenBank/DDBJ whole genome shotgun (WGS) entry which is preliminary data.</text>
</comment>
<dbReference type="InterPro" id="IPR007219">
    <property type="entry name" value="XnlR_reg_dom"/>
</dbReference>
<evidence type="ECO:0000256" key="5">
    <source>
        <dbReference type="SAM" id="Phobius"/>
    </source>
</evidence>
<keyword evidence="5" id="KW-1133">Transmembrane helix</keyword>
<evidence type="ECO:0000256" key="4">
    <source>
        <dbReference type="ARBA" id="ARBA00023242"/>
    </source>
</evidence>
<keyword evidence="5" id="KW-0472">Membrane</keyword>
<keyword evidence="1" id="KW-0805">Transcription regulation</keyword>
<dbReference type="SMART" id="SM00906">
    <property type="entry name" value="Fungal_trans"/>
    <property type="match status" value="1"/>
</dbReference>
<organism evidence="7 8">
    <name type="scientific">Aspergillus pseudoustus</name>
    <dbReference type="NCBI Taxonomy" id="1810923"/>
    <lineage>
        <taxon>Eukaryota</taxon>
        <taxon>Fungi</taxon>
        <taxon>Dikarya</taxon>
        <taxon>Ascomycota</taxon>
        <taxon>Pezizomycotina</taxon>
        <taxon>Eurotiomycetes</taxon>
        <taxon>Eurotiomycetidae</taxon>
        <taxon>Eurotiales</taxon>
        <taxon>Aspergillaceae</taxon>
        <taxon>Aspergillus</taxon>
        <taxon>Aspergillus subgen. Nidulantes</taxon>
    </lineage>
</organism>
<evidence type="ECO:0000256" key="1">
    <source>
        <dbReference type="ARBA" id="ARBA00023015"/>
    </source>
</evidence>
<keyword evidence="3" id="KW-0804">Transcription</keyword>
<keyword evidence="2" id="KW-0238">DNA-binding</keyword>
<evidence type="ECO:0000259" key="6">
    <source>
        <dbReference type="SMART" id="SM00906"/>
    </source>
</evidence>
<name>A0ABR4JUK3_9EURO</name>
<dbReference type="PANTHER" id="PTHR47424:SF2">
    <property type="entry name" value="TRANSCRIPTION FACTOR DOMAIN-CONTAINING PROTEIN-RELATED"/>
    <property type="match status" value="1"/>
</dbReference>
<dbReference type="InterPro" id="IPR051127">
    <property type="entry name" value="Fungal_SecMet_Regulators"/>
</dbReference>
<reference evidence="7 8" key="1">
    <citation type="submission" date="2024-07" db="EMBL/GenBank/DDBJ databases">
        <title>Section-level genome sequencing and comparative genomics of Aspergillus sections Usti and Cavernicolus.</title>
        <authorList>
            <consortium name="Lawrence Berkeley National Laboratory"/>
            <person name="Nybo J.L."/>
            <person name="Vesth T.C."/>
            <person name="Theobald S."/>
            <person name="Frisvad J.C."/>
            <person name="Larsen T.O."/>
            <person name="Kjaerboelling I."/>
            <person name="Rothschild-Mancinelli K."/>
            <person name="Lyhne E.K."/>
            <person name="Kogle M.E."/>
            <person name="Barry K."/>
            <person name="Clum A."/>
            <person name="Na H."/>
            <person name="Ledsgaard L."/>
            <person name="Lin J."/>
            <person name="Lipzen A."/>
            <person name="Kuo A."/>
            <person name="Riley R."/>
            <person name="Mondo S."/>
            <person name="Labutti K."/>
            <person name="Haridas S."/>
            <person name="Pangalinan J."/>
            <person name="Salamov A.A."/>
            <person name="Simmons B.A."/>
            <person name="Magnuson J.K."/>
            <person name="Chen J."/>
            <person name="Drula E."/>
            <person name="Henrissat B."/>
            <person name="Wiebenga A."/>
            <person name="Lubbers R.J."/>
            <person name="Gomes A.C."/>
            <person name="Makela M.R."/>
            <person name="Stajich J."/>
            <person name="Grigoriev I.V."/>
            <person name="Mortensen U.H."/>
            <person name="De Vries R.P."/>
            <person name="Baker S.E."/>
            <person name="Andersen M.R."/>
        </authorList>
    </citation>
    <scope>NUCLEOTIDE SEQUENCE [LARGE SCALE GENOMIC DNA]</scope>
    <source>
        <strain evidence="7 8">CBS 123904</strain>
    </source>
</reference>
<evidence type="ECO:0000256" key="2">
    <source>
        <dbReference type="ARBA" id="ARBA00023125"/>
    </source>
</evidence>
<proteinExistence type="predicted"/>
<keyword evidence="8" id="KW-1185">Reference proteome</keyword>
<accession>A0ABR4JUK3</accession>
<keyword evidence="4" id="KW-0539">Nucleus</keyword>
<gene>
    <name evidence="7" type="ORF">BJY01DRAFT_264164</name>
</gene>